<feature type="compositionally biased region" description="Low complexity" evidence="1">
    <location>
        <begin position="23"/>
        <end position="55"/>
    </location>
</feature>
<evidence type="ECO:0000313" key="3">
    <source>
        <dbReference type="Proteomes" id="UP000092154"/>
    </source>
</evidence>
<accession>A0A1B7N1V6</accession>
<dbReference type="InParanoid" id="A0A1B7N1V6"/>
<proteinExistence type="predicted"/>
<name>A0A1B7N1V6_9AGAM</name>
<keyword evidence="3" id="KW-1185">Reference proteome</keyword>
<reference evidence="2 3" key="1">
    <citation type="submission" date="2016-06" db="EMBL/GenBank/DDBJ databases">
        <title>Comparative genomics of the ectomycorrhizal sister species Rhizopogon vinicolor and Rhizopogon vesiculosus (Basidiomycota: Boletales) reveals a divergence of the mating type B locus.</title>
        <authorList>
            <consortium name="DOE Joint Genome Institute"/>
            <person name="Mujic A.B."/>
            <person name="Kuo A."/>
            <person name="Tritt A."/>
            <person name="Lipzen A."/>
            <person name="Chen C."/>
            <person name="Johnson J."/>
            <person name="Sharma A."/>
            <person name="Barry K."/>
            <person name="Grigoriev I.V."/>
            <person name="Spatafora J.W."/>
        </authorList>
    </citation>
    <scope>NUCLEOTIDE SEQUENCE [LARGE SCALE GENOMIC DNA]</scope>
    <source>
        <strain evidence="2 3">AM-OR11-026</strain>
    </source>
</reference>
<organism evidence="2 3">
    <name type="scientific">Rhizopogon vinicolor AM-OR11-026</name>
    <dbReference type="NCBI Taxonomy" id="1314800"/>
    <lineage>
        <taxon>Eukaryota</taxon>
        <taxon>Fungi</taxon>
        <taxon>Dikarya</taxon>
        <taxon>Basidiomycota</taxon>
        <taxon>Agaricomycotina</taxon>
        <taxon>Agaricomycetes</taxon>
        <taxon>Agaricomycetidae</taxon>
        <taxon>Boletales</taxon>
        <taxon>Suillineae</taxon>
        <taxon>Rhizopogonaceae</taxon>
        <taxon>Rhizopogon</taxon>
    </lineage>
</organism>
<gene>
    <name evidence="2" type="ORF">K503DRAFT_132796</name>
</gene>
<evidence type="ECO:0000256" key="1">
    <source>
        <dbReference type="SAM" id="MobiDB-lite"/>
    </source>
</evidence>
<dbReference type="AlphaFoldDB" id="A0A1B7N1V6"/>
<dbReference type="EMBL" id="KV448275">
    <property type="protein sequence ID" value="OAX38833.1"/>
    <property type="molecule type" value="Genomic_DNA"/>
</dbReference>
<protein>
    <submittedName>
        <fullName evidence="2">Uncharacterized protein</fullName>
    </submittedName>
</protein>
<dbReference type="Proteomes" id="UP000092154">
    <property type="component" value="Unassembled WGS sequence"/>
</dbReference>
<evidence type="ECO:0000313" key="2">
    <source>
        <dbReference type="EMBL" id="OAX38833.1"/>
    </source>
</evidence>
<sequence>MSKIRFPSVEGGRPYSPVQKPPSRNASTSYTTSYSTSRTANAGPSRSRSTSSATHTTRRFNGALECAMETLIEEVASVSVLASGSVLAPLYYYCRRQDKDSHAVDRLENVEPTPSHNLLAALTRVVYTIVMGI</sequence>
<feature type="region of interest" description="Disordered" evidence="1">
    <location>
        <begin position="1"/>
        <end position="57"/>
    </location>
</feature>
<dbReference type="STRING" id="1314800.A0A1B7N1V6"/>